<accession>A0A9R1XP37</accession>
<evidence type="ECO:0000256" key="1">
    <source>
        <dbReference type="SAM" id="Phobius"/>
    </source>
</evidence>
<dbReference type="EMBL" id="NBSK02000002">
    <property type="protein sequence ID" value="KAJ0222115.1"/>
    <property type="molecule type" value="Genomic_DNA"/>
</dbReference>
<proteinExistence type="predicted"/>
<evidence type="ECO:0008006" key="4">
    <source>
        <dbReference type="Google" id="ProtNLM"/>
    </source>
</evidence>
<reference evidence="2 3" key="1">
    <citation type="journal article" date="2017" name="Nat. Commun.">
        <title>Genome assembly with in vitro proximity ligation data and whole-genome triplication in lettuce.</title>
        <authorList>
            <person name="Reyes-Chin-Wo S."/>
            <person name="Wang Z."/>
            <person name="Yang X."/>
            <person name="Kozik A."/>
            <person name="Arikit S."/>
            <person name="Song C."/>
            <person name="Xia L."/>
            <person name="Froenicke L."/>
            <person name="Lavelle D.O."/>
            <person name="Truco M.J."/>
            <person name="Xia R."/>
            <person name="Zhu S."/>
            <person name="Xu C."/>
            <person name="Xu H."/>
            <person name="Xu X."/>
            <person name="Cox K."/>
            <person name="Korf I."/>
            <person name="Meyers B.C."/>
            <person name="Michelmore R.W."/>
        </authorList>
    </citation>
    <scope>NUCLEOTIDE SEQUENCE [LARGE SCALE GENOMIC DNA]</scope>
    <source>
        <strain evidence="3">cv. Salinas</strain>
        <tissue evidence="2">Seedlings</tissue>
    </source>
</reference>
<evidence type="ECO:0000313" key="3">
    <source>
        <dbReference type="Proteomes" id="UP000235145"/>
    </source>
</evidence>
<keyword evidence="1" id="KW-0812">Transmembrane</keyword>
<dbReference type="Proteomes" id="UP000235145">
    <property type="component" value="Unassembled WGS sequence"/>
</dbReference>
<feature type="transmembrane region" description="Helical" evidence="1">
    <location>
        <begin position="223"/>
        <end position="243"/>
    </location>
</feature>
<keyword evidence="1" id="KW-1133">Transmembrane helix</keyword>
<dbReference type="PANTHER" id="PTHR31973:SF187">
    <property type="entry name" value="MUTATOR TRANSPOSASE MUDRA PROTEIN"/>
    <property type="match status" value="1"/>
</dbReference>
<evidence type="ECO:0000313" key="2">
    <source>
        <dbReference type="EMBL" id="KAJ0222115.1"/>
    </source>
</evidence>
<sequence>MSFSERQHEESFNNLPIYLHNLRRTNLHNYTHIITDLMDLFEACFVVDNAFTSKLIRVCSQKIQLHAFISCFLPVIIIGSVPFRGDYLKTIFVAVAIKGNNHTLPVTFGLVVENNIYCGTWFLMRLREALIQGREVLFIKNMDDVVSSCIEHVFPDSYHVCTSKSVFKCMRTRGVSDRTLQPLFWMTSNSYIVSDFEGNFRRLTLMLVKCFPTLFMRNRQGPISLTFVIMYSTLMFPVFYVIGKSTQYIYNSLLRQFMTTFNGLSMNAD</sequence>
<comment type="caution">
    <text evidence="2">The sequence shown here is derived from an EMBL/GenBank/DDBJ whole genome shotgun (WGS) entry which is preliminary data.</text>
</comment>
<name>A0A9R1XP37_LACSA</name>
<protein>
    <recommendedName>
        <fullName evidence="4">MULE transposase domain-containing protein</fullName>
    </recommendedName>
</protein>
<dbReference type="AlphaFoldDB" id="A0A9R1XP37"/>
<keyword evidence="1" id="KW-0472">Membrane</keyword>
<dbReference type="PANTHER" id="PTHR31973">
    <property type="entry name" value="POLYPROTEIN, PUTATIVE-RELATED"/>
    <property type="match status" value="1"/>
</dbReference>
<organism evidence="2 3">
    <name type="scientific">Lactuca sativa</name>
    <name type="common">Garden lettuce</name>
    <dbReference type="NCBI Taxonomy" id="4236"/>
    <lineage>
        <taxon>Eukaryota</taxon>
        <taxon>Viridiplantae</taxon>
        <taxon>Streptophyta</taxon>
        <taxon>Embryophyta</taxon>
        <taxon>Tracheophyta</taxon>
        <taxon>Spermatophyta</taxon>
        <taxon>Magnoliopsida</taxon>
        <taxon>eudicotyledons</taxon>
        <taxon>Gunneridae</taxon>
        <taxon>Pentapetalae</taxon>
        <taxon>asterids</taxon>
        <taxon>campanulids</taxon>
        <taxon>Asterales</taxon>
        <taxon>Asteraceae</taxon>
        <taxon>Cichorioideae</taxon>
        <taxon>Cichorieae</taxon>
        <taxon>Lactucinae</taxon>
        <taxon>Lactuca</taxon>
    </lineage>
</organism>
<keyword evidence="3" id="KW-1185">Reference proteome</keyword>
<gene>
    <name evidence="2" type="ORF">LSAT_V11C200098750</name>
</gene>